<organism evidence="1 2">
    <name type="scientific">Triangularia verruculosa</name>
    <dbReference type="NCBI Taxonomy" id="2587418"/>
    <lineage>
        <taxon>Eukaryota</taxon>
        <taxon>Fungi</taxon>
        <taxon>Dikarya</taxon>
        <taxon>Ascomycota</taxon>
        <taxon>Pezizomycotina</taxon>
        <taxon>Sordariomycetes</taxon>
        <taxon>Sordariomycetidae</taxon>
        <taxon>Sordariales</taxon>
        <taxon>Podosporaceae</taxon>
        <taxon>Triangularia</taxon>
    </lineage>
</organism>
<protein>
    <submittedName>
        <fullName evidence="1">Uncharacterized protein</fullName>
    </submittedName>
</protein>
<comment type="caution">
    <text evidence="1">The sequence shown here is derived from an EMBL/GenBank/DDBJ whole genome shotgun (WGS) entry which is preliminary data.</text>
</comment>
<gene>
    <name evidence="1" type="ORF">QBC40DRAFT_330779</name>
</gene>
<evidence type="ECO:0000313" key="1">
    <source>
        <dbReference type="EMBL" id="KAK4198635.1"/>
    </source>
</evidence>
<proteinExistence type="predicted"/>
<keyword evidence="2" id="KW-1185">Reference proteome</keyword>
<name>A0AAN6XFT2_9PEZI</name>
<sequence>MLIAFQQYSEHEYDSYVIYLERQLAFFRPDHHVLETFADLFNMIGYLKHETTQRLSKANIVTSDAYTAMFVNGNNIIWTDDIFKHLVVQISDDHTPSVSIFHHATILREMWLFSPSQDQYPYRELAEETLKTLGLLISSENLGNTIWFRKRLLWGLDPNAGMQFRRPQTLAEHDFQMWGDTIFPVSREVDGFDIWQSRLLVLEETFKNASPKTLSGFWRDKRNRRQLGVQTPTTTSPVMVLLPTLTTIFLSVGRPKTVST</sequence>
<dbReference type="EMBL" id="MU863943">
    <property type="protein sequence ID" value="KAK4198635.1"/>
    <property type="molecule type" value="Genomic_DNA"/>
</dbReference>
<dbReference type="Proteomes" id="UP001303160">
    <property type="component" value="Unassembled WGS sequence"/>
</dbReference>
<accession>A0AAN6XFT2</accession>
<reference evidence="1" key="2">
    <citation type="submission" date="2023-05" db="EMBL/GenBank/DDBJ databases">
        <authorList>
            <consortium name="Lawrence Berkeley National Laboratory"/>
            <person name="Steindorff A."/>
            <person name="Hensen N."/>
            <person name="Bonometti L."/>
            <person name="Westerberg I."/>
            <person name="Brannstrom I.O."/>
            <person name="Guillou S."/>
            <person name="Cros-Aarteil S."/>
            <person name="Calhoun S."/>
            <person name="Haridas S."/>
            <person name="Kuo A."/>
            <person name="Mondo S."/>
            <person name="Pangilinan J."/>
            <person name="Riley R."/>
            <person name="Labutti K."/>
            <person name="Andreopoulos B."/>
            <person name="Lipzen A."/>
            <person name="Chen C."/>
            <person name="Yanf M."/>
            <person name="Daum C."/>
            <person name="Ng V."/>
            <person name="Clum A."/>
            <person name="Ohm R."/>
            <person name="Martin F."/>
            <person name="Silar P."/>
            <person name="Natvig D."/>
            <person name="Lalanne C."/>
            <person name="Gautier V."/>
            <person name="Ament-Velasquez S.L."/>
            <person name="Kruys A."/>
            <person name="Hutchinson M.I."/>
            <person name="Powell A.J."/>
            <person name="Barry K."/>
            <person name="Miller A.N."/>
            <person name="Grigoriev I.V."/>
            <person name="Debuchy R."/>
            <person name="Gladieux P."/>
            <person name="Thoren M.H."/>
            <person name="Johannesson H."/>
        </authorList>
    </citation>
    <scope>NUCLEOTIDE SEQUENCE</scope>
    <source>
        <strain evidence="1">CBS 315.58</strain>
    </source>
</reference>
<dbReference type="AlphaFoldDB" id="A0AAN6XFT2"/>
<evidence type="ECO:0000313" key="2">
    <source>
        <dbReference type="Proteomes" id="UP001303160"/>
    </source>
</evidence>
<reference evidence="1" key="1">
    <citation type="journal article" date="2023" name="Mol. Phylogenet. Evol.">
        <title>Genome-scale phylogeny and comparative genomics of the fungal order Sordariales.</title>
        <authorList>
            <person name="Hensen N."/>
            <person name="Bonometti L."/>
            <person name="Westerberg I."/>
            <person name="Brannstrom I.O."/>
            <person name="Guillou S."/>
            <person name="Cros-Aarteil S."/>
            <person name="Calhoun S."/>
            <person name="Haridas S."/>
            <person name="Kuo A."/>
            <person name="Mondo S."/>
            <person name="Pangilinan J."/>
            <person name="Riley R."/>
            <person name="LaButti K."/>
            <person name="Andreopoulos B."/>
            <person name="Lipzen A."/>
            <person name="Chen C."/>
            <person name="Yan M."/>
            <person name="Daum C."/>
            <person name="Ng V."/>
            <person name="Clum A."/>
            <person name="Steindorff A."/>
            <person name="Ohm R.A."/>
            <person name="Martin F."/>
            <person name="Silar P."/>
            <person name="Natvig D.O."/>
            <person name="Lalanne C."/>
            <person name="Gautier V."/>
            <person name="Ament-Velasquez S.L."/>
            <person name="Kruys A."/>
            <person name="Hutchinson M.I."/>
            <person name="Powell A.J."/>
            <person name="Barry K."/>
            <person name="Miller A.N."/>
            <person name="Grigoriev I.V."/>
            <person name="Debuchy R."/>
            <person name="Gladieux P."/>
            <person name="Hiltunen Thoren M."/>
            <person name="Johannesson H."/>
        </authorList>
    </citation>
    <scope>NUCLEOTIDE SEQUENCE</scope>
    <source>
        <strain evidence="1">CBS 315.58</strain>
    </source>
</reference>